<reference evidence="1 2" key="1">
    <citation type="journal article" date="2022" name="DNA Res.">
        <title>Chromosomal-level genome assembly of the orchid tree Bauhinia variegata (Leguminosae; Cercidoideae) supports the allotetraploid origin hypothesis of Bauhinia.</title>
        <authorList>
            <person name="Zhong Y."/>
            <person name="Chen Y."/>
            <person name="Zheng D."/>
            <person name="Pang J."/>
            <person name="Liu Y."/>
            <person name="Luo S."/>
            <person name="Meng S."/>
            <person name="Qian L."/>
            <person name="Wei D."/>
            <person name="Dai S."/>
            <person name="Zhou R."/>
        </authorList>
    </citation>
    <scope>NUCLEOTIDE SEQUENCE [LARGE SCALE GENOMIC DNA]</scope>
    <source>
        <strain evidence="1">BV-YZ2020</strain>
    </source>
</reference>
<organism evidence="1 2">
    <name type="scientific">Bauhinia variegata</name>
    <name type="common">Purple orchid tree</name>
    <name type="synonym">Phanera variegata</name>
    <dbReference type="NCBI Taxonomy" id="167791"/>
    <lineage>
        <taxon>Eukaryota</taxon>
        <taxon>Viridiplantae</taxon>
        <taxon>Streptophyta</taxon>
        <taxon>Embryophyta</taxon>
        <taxon>Tracheophyta</taxon>
        <taxon>Spermatophyta</taxon>
        <taxon>Magnoliopsida</taxon>
        <taxon>eudicotyledons</taxon>
        <taxon>Gunneridae</taxon>
        <taxon>Pentapetalae</taxon>
        <taxon>rosids</taxon>
        <taxon>fabids</taxon>
        <taxon>Fabales</taxon>
        <taxon>Fabaceae</taxon>
        <taxon>Cercidoideae</taxon>
        <taxon>Cercideae</taxon>
        <taxon>Bauhiniinae</taxon>
        <taxon>Bauhinia</taxon>
    </lineage>
</organism>
<dbReference type="Proteomes" id="UP000828941">
    <property type="component" value="Chromosome 10"/>
</dbReference>
<keyword evidence="2" id="KW-1185">Reference proteome</keyword>
<gene>
    <name evidence="1" type="ORF">L6164_024587</name>
</gene>
<evidence type="ECO:0000313" key="1">
    <source>
        <dbReference type="EMBL" id="KAI4316623.1"/>
    </source>
</evidence>
<sequence length="98" mass="10167">MAFAPFPELSTSDDSGTGCGGGGEPGGGGTEGVCVSGKGGKDGGREGGKEDKGGGTTGYKAALEFPVTEQVESLKQVQKELRQYHEIWQFSLLELVER</sequence>
<evidence type="ECO:0000313" key="2">
    <source>
        <dbReference type="Proteomes" id="UP000828941"/>
    </source>
</evidence>
<comment type="caution">
    <text evidence="1">The sequence shown here is derived from an EMBL/GenBank/DDBJ whole genome shotgun (WGS) entry which is preliminary data.</text>
</comment>
<proteinExistence type="predicted"/>
<accession>A0ACB9LYA9</accession>
<protein>
    <submittedName>
        <fullName evidence="1">Uncharacterized protein</fullName>
    </submittedName>
</protein>
<name>A0ACB9LYA9_BAUVA</name>
<dbReference type="EMBL" id="CM039435">
    <property type="protein sequence ID" value="KAI4316623.1"/>
    <property type="molecule type" value="Genomic_DNA"/>
</dbReference>